<evidence type="ECO:0000313" key="2">
    <source>
        <dbReference type="EMBL" id="SVD75927.1"/>
    </source>
</evidence>
<proteinExistence type="predicted"/>
<reference evidence="2" key="1">
    <citation type="submission" date="2018-05" db="EMBL/GenBank/DDBJ databases">
        <authorList>
            <person name="Lanie J.A."/>
            <person name="Ng W.-L."/>
            <person name="Kazmierczak K.M."/>
            <person name="Andrzejewski T.M."/>
            <person name="Davidsen T.M."/>
            <person name="Wayne K.J."/>
            <person name="Tettelin H."/>
            <person name="Glass J.I."/>
            <person name="Rusch D."/>
            <person name="Podicherti R."/>
            <person name="Tsui H.-C.T."/>
            <person name="Winkler M.E."/>
        </authorList>
    </citation>
    <scope>NUCLEOTIDE SEQUENCE</scope>
</reference>
<dbReference type="EMBL" id="UINC01171386">
    <property type="protein sequence ID" value="SVD75927.1"/>
    <property type="molecule type" value="Genomic_DNA"/>
</dbReference>
<dbReference type="NCBIfam" id="NF003967">
    <property type="entry name" value="PRK05461.1"/>
    <property type="match status" value="1"/>
</dbReference>
<organism evidence="2">
    <name type="scientific">marine metagenome</name>
    <dbReference type="NCBI Taxonomy" id="408172"/>
    <lineage>
        <taxon>unclassified sequences</taxon>
        <taxon>metagenomes</taxon>
        <taxon>ecological metagenomes</taxon>
    </lineage>
</organism>
<dbReference type="InterPro" id="IPR007474">
    <property type="entry name" value="ApaG_domain"/>
</dbReference>
<dbReference type="InterPro" id="IPR036767">
    <property type="entry name" value="ApaG_sf"/>
</dbReference>
<dbReference type="GO" id="GO:0070987">
    <property type="term" value="P:error-free translesion synthesis"/>
    <property type="evidence" value="ECO:0007669"/>
    <property type="project" value="TreeGrafter"/>
</dbReference>
<protein>
    <recommendedName>
        <fullName evidence="1">ApaG domain-containing protein</fullName>
    </recommendedName>
</protein>
<name>A0A382XXS5_9ZZZZ</name>
<dbReference type="PANTHER" id="PTHR14289:SF16">
    <property type="entry name" value="POLYMERASE DELTA-INTERACTING PROTEIN 2"/>
    <property type="match status" value="1"/>
</dbReference>
<dbReference type="Gene3D" id="2.60.40.1470">
    <property type="entry name" value="ApaG domain"/>
    <property type="match status" value="1"/>
</dbReference>
<dbReference type="Pfam" id="PF04379">
    <property type="entry name" value="DUF525"/>
    <property type="match status" value="1"/>
</dbReference>
<sequence>ITLVNRGSVAAKLLSRRWIITDADNRTEEVEGEGVVGEQPTLKPGEGFRYTSGAVIETPVGTMHGSYKMLAEDGQTFDTDIPQFVLSAPRVLH</sequence>
<feature type="domain" description="ApaG" evidence="1">
    <location>
        <begin position="1"/>
        <end position="93"/>
    </location>
</feature>
<dbReference type="PROSITE" id="PS51087">
    <property type="entry name" value="APAG"/>
    <property type="match status" value="1"/>
</dbReference>
<dbReference type="AlphaFoldDB" id="A0A382XXS5"/>
<accession>A0A382XXS5</accession>
<dbReference type="SUPFAM" id="SSF110069">
    <property type="entry name" value="ApaG-like"/>
    <property type="match status" value="1"/>
</dbReference>
<gene>
    <name evidence="2" type="ORF">METZ01_LOCUS428781</name>
</gene>
<dbReference type="PANTHER" id="PTHR14289">
    <property type="entry name" value="F-BOX ONLY PROTEIN 3"/>
    <property type="match status" value="1"/>
</dbReference>
<evidence type="ECO:0000259" key="1">
    <source>
        <dbReference type="PROSITE" id="PS51087"/>
    </source>
</evidence>
<feature type="non-terminal residue" evidence="2">
    <location>
        <position position="1"/>
    </location>
</feature>